<keyword evidence="8 17" id="KW-0133">Cell shape</keyword>
<dbReference type="EC" id="3.6.1.27" evidence="3 17"/>
<evidence type="ECO:0000256" key="1">
    <source>
        <dbReference type="ARBA" id="ARBA00004651"/>
    </source>
</evidence>
<dbReference type="EMBL" id="VLXZ01000005">
    <property type="protein sequence ID" value="TSB46578.1"/>
    <property type="molecule type" value="Genomic_DNA"/>
</dbReference>
<dbReference type="NCBIfam" id="TIGR00753">
    <property type="entry name" value="undec_PP_bacA"/>
    <property type="match status" value="1"/>
</dbReference>
<sequence length="277" mass="30443">MTLLEAIILGLVQGLTEFLPISSSAHLVITQLLFNISFDGFGFEILLHLASVLAVIIYYRKDLINIIRGFFGYIMTRSKEHKVNFWFSIYILVATVITGLTGILFEDYISTALKGPTMIAISLALTGIFLIIIERAVKTGGRTEKDMTLFDAVLVGIGQSLALIPGLSRSGTTLVVGMFAGLTKETAVRYSFLLSIPVILGSTVLAVDELIHGELLEIAGALPLTVAFIVTFISSLLGIVWFINFLKKSKLIYFAMYCFALALFVYFFLGNVDPDQF</sequence>
<comment type="function">
    <text evidence="17">Catalyzes the dephosphorylation of undecaprenyl diphosphate (UPP). Confers resistance to bacitracin.</text>
</comment>
<dbReference type="GO" id="GO:0005886">
    <property type="term" value="C:plasma membrane"/>
    <property type="evidence" value="ECO:0007669"/>
    <property type="project" value="UniProtKB-SubCell"/>
</dbReference>
<evidence type="ECO:0000256" key="13">
    <source>
        <dbReference type="ARBA" id="ARBA00023316"/>
    </source>
</evidence>
<evidence type="ECO:0000256" key="6">
    <source>
        <dbReference type="ARBA" id="ARBA00022692"/>
    </source>
</evidence>
<dbReference type="InterPro" id="IPR003824">
    <property type="entry name" value="UppP"/>
</dbReference>
<comment type="subcellular location">
    <subcellularLocation>
        <location evidence="1 17">Cell membrane</location>
        <topology evidence="1 17">Multi-pass membrane protein</topology>
    </subcellularLocation>
</comment>
<dbReference type="GO" id="GO:0050380">
    <property type="term" value="F:undecaprenyl-diphosphatase activity"/>
    <property type="evidence" value="ECO:0007669"/>
    <property type="project" value="UniProtKB-UniRule"/>
</dbReference>
<keyword evidence="13 17" id="KW-0961">Cell wall biogenesis/degradation</keyword>
<feature type="transmembrane region" description="Helical" evidence="17">
    <location>
        <begin position="187"/>
        <end position="207"/>
    </location>
</feature>
<dbReference type="Proteomes" id="UP000318521">
    <property type="component" value="Unassembled WGS sequence"/>
</dbReference>
<keyword evidence="10 17" id="KW-1133">Transmembrane helix</keyword>
<evidence type="ECO:0000256" key="16">
    <source>
        <dbReference type="ARBA" id="ARBA00047594"/>
    </source>
</evidence>
<evidence type="ECO:0000313" key="18">
    <source>
        <dbReference type="EMBL" id="TSB46578.1"/>
    </source>
</evidence>
<evidence type="ECO:0000256" key="12">
    <source>
        <dbReference type="ARBA" id="ARBA00023251"/>
    </source>
</evidence>
<dbReference type="GO" id="GO:0071555">
    <property type="term" value="P:cell wall organization"/>
    <property type="evidence" value="ECO:0007669"/>
    <property type="project" value="UniProtKB-KW"/>
</dbReference>
<proteinExistence type="inferred from homology"/>
<evidence type="ECO:0000256" key="11">
    <source>
        <dbReference type="ARBA" id="ARBA00023136"/>
    </source>
</evidence>
<comment type="caution">
    <text evidence="18">The sequence shown here is derived from an EMBL/GenBank/DDBJ whole genome shotgun (WGS) entry which is preliminary data.</text>
</comment>
<feature type="transmembrane region" description="Helical" evidence="17">
    <location>
        <begin position="219"/>
        <end position="245"/>
    </location>
</feature>
<dbReference type="RefSeq" id="WP_143848473.1">
    <property type="nucleotide sequence ID" value="NZ_VLXZ01000005.1"/>
</dbReference>
<evidence type="ECO:0000256" key="10">
    <source>
        <dbReference type="ARBA" id="ARBA00022989"/>
    </source>
</evidence>
<evidence type="ECO:0000256" key="15">
    <source>
        <dbReference type="ARBA" id="ARBA00032932"/>
    </source>
</evidence>
<evidence type="ECO:0000256" key="9">
    <source>
        <dbReference type="ARBA" id="ARBA00022984"/>
    </source>
</evidence>
<evidence type="ECO:0000256" key="5">
    <source>
        <dbReference type="ARBA" id="ARBA00022475"/>
    </source>
</evidence>
<dbReference type="Pfam" id="PF02673">
    <property type="entry name" value="BacA"/>
    <property type="match status" value="1"/>
</dbReference>
<reference evidence="18 19" key="1">
    <citation type="submission" date="2019-07" db="EMBL/GenBank/DDBJ databases">
        <authorList>
            <person name="Park Y.J."/>
            <person name="Jeong S.E."/>
            <person name="Jung H.S."/>
        </authorList>
    </citation>
    <scope>NUCLEOTIDE SEQUENCE [LARGE SCALE GENOMIC DNA]</scope>
    <source>
        <strain evidence="19">P16(2019)</strain>
    </source>
</reference>
<keyword evidence="5 17" id="KW-1003">Cell membrane</keyword>
<evidence type="ECO:0000256" key="14">
    <source>
        <dbReference type="ARBA" id="ARBA00032707"/>
    </source>
</evidence>
<evidence type="ECO:0000256" key="2">
    <source>
        <dbReference type="ARBA" id="ARBA00010621"/>
    </source>
</evidence>
<dbReference type="GO" id="GO:0008360">
    <property type="term" value="P:regulation of cell shape"/>
    <property type="evidence" value="ECO:0007669"/>
    <property type="project" value="UniProtKB-KW"/>
</dbReference>
<feature type="transmembrane region" description="Helical" evidence="17">
    <location>
        <begin position="251"/>
        <end position="269"/>
    </location>
</feature>
<dbReference type="PANTHER" id="PTHR30622:SF2">
    <property type="entry name" value="UNDECAPRENYL-DIPHOSPHATASE"/>
    <property type="match status" value="1"/>
</dbReference>
<feature type="transmembrane region" description="Helical" evidence="17">
    <location>
        <begin position="85"/>
        <end position="105"/>
    </location>
</feature>
<protein>
    <recommendedName>
        <fullName evidence="4 17">Undecaprenyl-diphosphatase</fullName>
        <ecNumber evidence="3 17">3.6.1.27</ecNumber>
    </recommendedName>
    <alternativeName>
        <fullName evidence="15 17">Bacitracin resistance protein</fullName>
    </alternativeName>
    <alternativeName>
        <fullName evidence="14 17">Undecaprenyl pyrophosphate phosphatase</fullName>
    </alternativeName>
</protein>
<evidence type="ECO:0000256" key="8">
    <source>
        <dbReference type="ARBA" id="ARBA00022960"/>
    </source>
</evidence>
<dbReference type="HAMAP" id="MF_01006">
    <property type="entry name" value="Undec_diphosphatase"/>
    <property type="match status" value="1"/>
</dbReference>
<comment type="catalytic activity">
    <reaction evidence="16 17">
        <text>di-trans,octa-cis-undecaprenyl diphosphate + H2O = di-trans,octa-cis-undecaprenyl phosphate + phosphate + H(+)</text>
        <dbReference type="Rhea" id="RHEA:28094"/>
        <dbReference type="ChEBI" id="CHEBI:15377"/>
        <dbReference type="ChEBI" id="CHEBI:15378"/>
        <dbReference type="ChEBI" id="CHEBI:43474"/>
        <dbReference type="ChEBI" id="CHEBI:58405"/>
        <dbReference type="ChEBI" id="CHEBI:60392"/>
        <dbReference type="EC" id="3.6.1.27"/>
    </reaction>
</comment>
<keyword evidence="7 17" id="KW-0378">Hydrolase</keyword>
<keyword evidence="6 17" id="KW-0812">Transmembrane</keyword>
<evidence type="ECO:0000256" key="4">
    <source>
        <dbReference type="ARBA" id="ARBA00021581"/>
    </source>
</evidence>
<feature type="transmembrane region" description="Helical" evidence="17">
    <location>
        <begin position="117"/>
        <end position="137"/>
    </location>
</feature>
<evidence type="ECO:0000256" key="3">
    <source>
        <dbReference type="ARBA" id="ARBA00012374"/>
    </source>
</evidence>
<gene>
    <name evidence="17 18" type="primary">uppP</name>
    <name evidence="18" type="ORF">FN960_09455</name>
</gene>
<feature type="transmembrane region" description="Helical" evidence="17">
    <location>
        <begin position="40"/>
        <end position="59"/>
    </location>
</feature>
<keyword evidence="19" id="KW-1185">Reference proteome</keyword>
<evidence type="ECO:0000256" key="7">
    <source>
        <dbReference type="ARBA" id="ARBA00022801"/>
    </source>
</evidence>
<evidence type="ECO:0000256" key="17">
    <source>
        <dbReference type="HAMAP-Rule" id="MF_01006"/>
    </source>
</evidence>
<dbReference type="GO" id="GO:0009252">
    <property type="term" value="P:peptidoglycan biosynthetic process"/>
    <property type="evidence" value="ECO:0007669"/>
    <property type="project" value="UniProtKB-KW"/>
</dbReference>
<organism evidence="18 19">
    <name type="scientific">Alkalicoccobacillus porphyridii</name>
    <dbReference type="NCBI Taxonomy" id="2597270"/>
    <lineage>
        <taxon>Bacteria</taxon>
        <taxon>Bacillati</taxon>
        <taxon>Bacillota</taxon>
        <taxon>Bacilli</taxon>
        <taxon>Bacillales</taxon>
        <taxon>Bacillaceae</taxon>
        <taxon>Alkalicoccobacillus</taxon>
    </lineage>
</organism>
<accession>A0A553ZYQ1</accession>
<keyword evidence="9 17" id="KW-0573">Peptidoglycan synthesis</keyword>
<keyword evidence="11 17" id="KW-0472">Membrane</keyword>
<evidence type="ECO:0000313" key="19">
    <source>
        <dbReference type="Proteomes" id="UP000318521"/>
    </source>
</evidence>
<dbReference type="GO" id="GO:0046677">
    <property type="term" value="P:response to antibiotic"/>
    <property type="evidence" value="ECO:0007669"/>
    <property type="project" value="UniProtKB-UniRule"/>
</dbReference>
<keyword evidence="12 17" id="KW-0046">Antibiotic resistance</keyword>
<name>A0A553ZYQ1_9BACI</name>
<comment type="miscellaneous">
    <text evidence="17">Bacitracin is thought to be involved in the inhibition of peptidoglycan synthesis by sequestering undecaprenyl diphosphate, thereby reducing the pool of lipid carrier available.</text>
</comment>
<dbReference type="AlphaFoldDB" id="A0A553ZYQ1"/>
<dbReference type="OrthoDB" id="9808289at2"/>
<comment type="similarity">
    <text evidence="2 17">Belongs to the UppP family.</text>
</comment>
<dbReference type="PANTHER" id="PTHR30622">
    <property type="entry name" value="UNDECAPRENYL-DIPHOSPHATASE"/>
    <property type="match status" value="1"/>
</dbReference>